<dbReference type="Gene3D" id="1.10.10.60">
    <property type="entry name" value="Homeodomain-like"/>
    <property type="match status" value="2"/>
</dbReference>
<proteinExistence type="predicted"/>
<dbReference type="SMART" id="SM00342">
    <property type="entry name" value="HTH_ARAC"/>
    <property type="match status" value="1"/>
</dbReference>
<keyword evidence="6" id="KW-1185">Reference proteome</keyword>
<dbReference type="PANTHER" id="PTHR47893:SF1">
    <property type="entry name" value="REGULATORY PROTEIN PCHR"/>
    <property type="match status" value="1"/>
</dbReference>
<name>A0A1H9FKS1_9SPIR</name>
<evidence type="ECO:0000256" key="1">
    <source>
        <dbReference type="ARBA" id="ARBA00023015"/>
    </source>
</evidence>
<keyword evidence="2 5" id="KW-0238">DNA-binding</keyword>
<evidence type="ECO:0000313" key="6">
    <source>
        <dbReference type="Proteomes" id="UP000182360"/>
    </source>
</evidence>
<organism evidence="5 6">
    <name type="scientific">Treponema bryantii</name>
    <dbReference type="NCBI Taxonomy" id="163"/>
    <lineage>
        <taxon>Bacteria</taxon>
        <taxon>Pseudomonadati</taxon>
        <taxon>Spirochaetota</taxon>
        <taxon>Spirochaetia</taxon>
        <taxon>Spirochaetales</taxon>
        <taxon>Treponemataceae</taxon>
        <taxon>Treponema</taxon>
    </lineage>
</organism>
<dbReference type="Proteomes" id="UP000182360">
    <property type="component" value="Unassembled WGS sequence"/>
</dbReference>
<dbReference type="InterPro" id="IPR037923">
    <property type="entry name" value="HTH-like"/>
</dbReference>
<dbReference type="AlphaFoldDB" id="A0A1H9FKS1"/>
<dbReference type="SUPFAM" id="SSF46689">
    <property type="entry name" value="Homeodomain-like"/>
    <property type="match status" value="2"/>
</dbReference>
<dbReference type="EMBL" id="FOFU01000004">
    <property type="protein sequence ID" value="SEQ38504.1"/>
    <property type="molecule type" value="Genomic_DNA"/>
</dbReference>
<evidence type="ECO:0000313" key="5">
    <source>
        <dbReference type="EMBL" id="SEQ38504.1"/>
    </source>
</evidence>
<dbReference type="GO" id="GO:0043565">
    <property type="term" value="F:sequence-specific DNA binding"/>
    <property type="evidence" value="ECO:0007669"/>
    <property type="project" value="InterPro"/>
</dbReference>
<dbReference type="InterPro" id="IPR018060">
    <property type="entry name" value="HTH_AraC"/>
</dbReference>
<protein>
    <submittedName>
        <fullName evidence="5">AraC-type DNA-binding protein</fullName>
    </submittedName>
</protein>
<dbReference type="InterPro" id="IPR053142">
    <property type="entry name" value="PchR_regulatory_protein"/>
</dbReference>
<dbReference type="GO" id="GO:0003700">
    <property type="term" value="F:DNA-binding transcription factor activity"/>
    <property type="evidence" value="ECO:0007669"/>
    <property type="project" value="InterPro"/>
</dbReference>
<sequence length="312" mass="35715">MNNEVLFKTYMNLICKCEGEEVYRMIGPVGEGIIKHTHIAKGIELVYSELESYNPNYQEEKREVDGLEIMYIAEGHGEFELQNRQFVSGDKGDVMIFNSKTAVRKCSLGKSGMNCISLIIFCEDTIAFLNEFFDTSDFNDSNFFSEIRKSTSAVSYPGSDLLEKLFLEMMKLPGEFSAYNLKLAVVQAILLLMQRKDKRDSTDLYFSGTTGRKVQNARRIINSNLEQEISIEELSEKINLNRTTLQKVFKEMYGLTINEYRTKSRIQLAKNLLASTDLSITEIAGRCGYTNASKFSEVFKRNEGILPKNWRE</sequence>
<keyword evidence="1" id="KW-0805">Transcription regulation</keyword>
<keyword evidence="3" id="KW-0804">Transcription</keyword>
<evidence type="ECO:0000259" key="4">
    <source>
        <dbReference type="PROSITE" id="PS01124"/>
    </source>
</evidence>
<gene>
    <name evidence="5" type="ORF">SAMN04487977_10475</name>
</gene>
<dbReference type="SUPFAM" id="SSF51215">
    <property type="entry name" value="Regulatory protein AraC"/>
    <property type="match status" value="1"/>
</dbReference>
<dbReference type="InterPro" id="IPR009057">
    <property type="entry name" value="Homeodomain-like_sf"/>
</dbReference>
<reference evidence="5 6" key="1">
    <citation type="submission" date="2016-10" db="EMBL/GenBank/DDBJ databases">
        <authorList>
            <person name="de Groot N.N."/>
        </authorList>
    </citation>
    <scope>NUCLEOTIDE SEQUENCE [LARGE SCALE GENOMIC DNA]</scope>
    <source>
        <strain evidence="5 6">B25</strain>
    </source>
</reference>
<dbReference type="PROSITE" id="PS01124">
    <property type="entry name" value="HTH_ARAC_FAMILY_2"/>
    <property type="match status" value="1"/>
</dbReference>
<accession>A0A1H9FKS1</accession>
<dbReference type="STRING" id="163.SAMN04487775_11161"/>
<dbReference type="PRINTS" id="PR00032">
    <property type="entry name" value="HTHARAC"/>
</dbReference>
<dbReference type="InterPro" id="IPR020449">
    <property type="entry name" value="Tscrpt_reg_AraC-type_HTH"/>
</dbReference>
<dbReference type="Pfam" id="PF12833">
    <property type="entry name" value="HTH_18"/>
    <property type="match status" value="1"/>
</dbReference>
<dbReference type="PANTHER" id="PTHR47893">
    <property type="entry name" value="REGULATORY PROTEIN PCHR"/>
    <property type="match status" value="1"/>
</dbReference>
<dbReference type="RefSeq" id="WP_074642889.1">
    <property type="nucleotide sequence ID" value="NZ_FOFU01000004.1"/>
</dbReference>
<feature type="domain" description="HTH araC/xylS-type" evidence="4">
    <location>
        <begin position="215"/>
        <end position="312"/>
    </location>
</feature>
<evidence type="ECO:0000256" key="3">
    <source>
        <dbReference type="ARBA" id="ARBA00023163"/>
    </source>
</evidence>
<dbReference type="OrthoDB" id="9772607at2"/>
<evidence type="ECO:0000256" key="2">
    <source>
        <dbReference type="ARBA" id="ARBA00023125"/>
    </source>
</evidence>